<accession>A0A5M8PFS4</accession>
<comment type="caution">
    <text evidence="2">The sequence shown here is derived from an EMBL/GenBank/DDBJ whole genome shotgun (WGS) entry which is preliminary data.</text>
</comment>
<name>A0A5M8PFS4_9LECA</name>
<evidence type="ECO:0000256" key="1">
    <source>
        <dbReference type="SAM" id="Coils"/>
    </source>
</evidence>
<keyword evidence="1" id="KW-0175">Coiled coil</keyword>
<organism evidence="2 3">
    <name type="scientific">Lasallia pustulata</name>
    <dbReference type="NCBI Taxonomy" id="136370"/>
    <lineage>
        <taxon>Eukaryota</taxon>
        <taxon>Fungi</taxon>
        <taxon>Dikarya</taxon>
        <taxon>Ascomycota</taxon>
        <taxon>Pezizomycotina</taxon>
        <taxon>Lecanoromycetes</taxon>
        <taxon>OSLEUM clade</taxon>
        <taxon>Umbilicariomycetidae</taxon>
        <taxon>Umbilicariales</taxon>
        <taxon>Umbilicariaceae</taxon>
        <taxon>Lasallia</taxon>
    </lineage>
</organism>
<dbReference type="AlphaFoldDB" id="A0A5M8PFS4"/>
<sequence length="93" mass="10990">MMIPILIRPSAVWSWITPAQPSSSATTYEPTDWPLTTQTEAQSASIRQEEEIQELRDRRDELFQRIRQQFTFIYRAEGHAIYNQYEEAKRAVD</sequence>
<protein>
    <submittedName>
        <fullName evidence="2">Uncharacterized protein</fullName>
    </submittedName>
</protein>
<dbReference type="EMBL" id="VXIT01000016">
    <property type="protein sequence ID" value="KAA6407776.1"/>
    <property type="molecule type" value="Genomic_DNA"/>
</dbReference>
<reference evidence="2 3" key="1">
    <citation type="submission" date="2019-09" db="EMBL/GenBank/DDBJ databases">
        <title>The hologenome of the rock-dwelling lichen Lasallia pustulata.</title>
        <authorList>
            <person name="Greshake Tzovaras B."/>
            <person name="Segers F."/>
            <person name="Bicker A."/>
            <person name="Dal Grande F."/>
            <person name="Otte J."/>
            <person name="Hankeln T."/>
            <person name="Schmitt I."/>
            <person name="Ebersberger I."/>
        </authorList>
    </citation>
    <scope>NUCLEOTIDE SEQUENCE [LARGE SCALE GENOMIC DNA]</scope>
    <source>
        <strain evidence="2">A1-1</strain>
    </source>
</reference>
<dbReference type="Proteomes" id="UP000324767">
    <property type="component" value="Unassembled WGS sequence"/>
</dbReference>
<gene>
    <name evidence="2" type="ORF">FRX48_08614</name>
</gene>
<proteinExistence type="predicted"/>
<feature type="coiled-coil region" evidence="1">
    <location>
        <begin position="38"/>
        <end position="65"/>
    </location>
</feature>
<evidence type="ECO:0000313" key="3">
    <source>
        <dbReference type="Proteomes" id="UP000324767"/>
    </source>
</evidence>
<evidence type="ECO:0000313" key="2">
    <source>
        <dbReference type="EMBL" id="KAA6407776.1"/>
    </source>
</evidence>